<organism evidence="1">
    <name type="scientific">Cyprideis torosa</name>
    <dbReference type="NCBI Taxonomy" id="163714"/>
    <lineage>
        <taxon>Eukaryota</taxon>
        <taxon>Metazoa</taxon>
        <taxon>Ecdysozoa</taxon>
        <taxon>Arthropoda</taxon>
        <taxon>Crustacea</taxon>
        <taxon>Oligostraca</taxon>
        <taxon>Ostracoda</taxon>
        <taxon>Podocopa</taxon>
        <taxon>Podocopida</taxon>
        <taxon>Cytherocopina</taxon>
        <taxon>Cytheroidea</taxon>
        <taxon>Cytherideidae</taxon>
        <taxon>Cyprideis</taxon>
    </lineage>
</organism>
<sequence>MDLIKKATTIVSFKPLQRRRAMSC</sequence>
<accession>A0A7R8WLG6</accession>
<evidence type="ECO:0000313" key="1">
    <source>
        <dbReference type="EMBL" id="CAD7233983.1"/>
    </source>
</evidence>
<dbReference type="AlphaFoldDB" id="A0A7R8WLG6"/>
<name>A0A7R8WLG6_9CRUS</name>
<proteinExistence type="predicted"/>
<gene>
    <name evidence="1" type="ORF">CTOB1V02_LOCUS11801</name>
</gene>
<reference evidence="1" key="1">
    <citation type="submission" date="2020-11" db="EMBL/GenBank/DDBJ databases">
        <authorList>
            <person name="Tran Van P."/>
        </authorList>
    </citation>
    <scope>NUCLEOTIDE SEQUENCE</scope>
</reference>
<protein>
    <submittedName>
        <fullName evidence="1">Uncharacterized protein</fullName>
    </submittedName>
</protein>
<dbReference type="EMBL" id="OB667433">
    <property type="protein sequence ID" value="CAD7233983.1"/>
    <property type="molecule type" value="Genomic_DNA"/>
</dbReference>